<dbReference type="Proteomes" id="UP000030703">
    <property type="component" value="Unassembled WGS sequence"/>
</dbReference>
<name>W9YVR7_FUSOX</name>
<dbReference type="InterPro" id="IPR036770">
    <property type="entry name" value="Ankyrin_rpt-contain_sf"/>
</dbReference>
<sequence>MCRGLIDHDDETDEIFFSHTSIRDFLCAEDTANSEAWFNLRDTKSARQHLLVKCLTYLLFDEFQVPCSDKTTLDTRLRSYPLLEHAAKTWPEYFGHGDLVESQVEKALRLMDSRKASGGQYASWIQVLTNDVPANVSLTTEPLYYAASFGLLPLVEHLVKRGATVDAPGGRAQATPLQMQIRKTAMA</sequence>
<gene>
    <name evidence="1" type="ORF">FOMG_19942</name>
</gene>
<proteinExistence type="predicted"/>
<dbReference type="VEuPathDB" id="FungiDB:FOMG_19942"/>
<accession>W9YVR7</accession>
<dbReference type="SUPFAM" id="SSF48403">
    <property type="entry name" value="Ankyrin repeat"/>
    <property type="match status" value="1"/>
</dbReference>
<evidence type="ECO:0000313" key="1">
    <source>
        <dbReference type="EMBL" id="EXK23280.1"/>
    </source>
</evidence>
<dbReference type="EMBL" id="KI981112">
    <property type="protein sequence ID" value="EXK23280.1"/>
    <property type="molecule type" value="Genomic_DNA"/>
</dbReference>
<dbReference type="AlphaFoldDB" id="W9YVR7"/>
<reference evidence="1" key="2">
    <citation type="submission" date="2014-02" db="EMBL/GenBank/DDBJ databases">
        <title>Annotation of the Genome Sequence of Fusarium oxysporum f. sp. melonis 26406.</title>
        <authorList>
            <consortium name="The Broad Institute Genomics Platform"/>
            <person name="Ma L.-J."/>
            <person name="Corby-Kistler H."/>
            <person name="Broz K."/>
            <person name="Gale L.R."/>
            <person name="Jonkers W."/>
            <person name="O'Donnell K."/>
            <person name="Ploetz R."/>
            <person name="Steinberg C."/>
            <person name="Schwartz D.C."/>
            <person name="VanEtten H."/>
            <person name="Zhou S."/>
            <person name="Young S.K."/>
            <person name="Zeng Q."/>
            <person name="Gargeya S."/>
            <person name="Fitzgerald M."/>
            <person name="Abouelleil A."/>
            <person name="Alvarado L."/>
            <person name="Chapman S.B."/>
            <person name="Gainer-Dewar J."/>
            <person name="Goldberg J."/>
            <person name="Griggs A."/>
            <person name="Gujja S."/>
            <person name="Hansen M."/>
            <person name="Howarth C."/>
            <person name="Imamovic A."/>
            <person name="Ireland A."/>
            <person name="Larimer J."/>
            <person name="McCowan C."/>
            <person name="Murphy C."/>
            <person name="Pearson M."/>
            <person name="Poon T.W."/>
            <person name="Priest M."/>
            <person name="Roberts A."/>
            <person name="Saif S."/>
            <person name="Shea T."/>
            <person name="Sykes S."/>
            <person name="Wortman J."/>
            <person name="Nusbaum C."/>
            <person name="Birren B."/>
        </authorList>
    </citation>
    <scope>NUCLEOTIDE SEQUENCE</scope>
    <source>
        <strain evidence="1">26406</strain>
    </source>
</reference>
<reference evidence="1" key="1">
    <citation type="submission" date="2012-04" db="EMBL/GenBank/DDBJ databases">
        <title>The Genome Sequence of Fusarium oxysporum melonis.</title>
        <authorList>
            <consortium name="The Broad Institute Genome Sequencing Platform"/>
            <person name="Ma L.-J."/>
            <person name="Gale L.R."/>
            <person name="Schwartz D.C."/>
            <person name="Zhou S."/>
            <person name="Corby-Kistler H."/>
            <person name="Young S.K."/>
            <person name="Zeng Q."/>
            <person name="Gargeya S."/>
            <person name="Fitzgerald M."/>
            <person name="Haas B."/>
            <person name="Abouelleil A."/>
            <person name="Alvarado L."/>
            <person name="Arachchi H.M."/>
            <person name="Berlin A."/>
            <person name="Brown A."/>
            <person name="Chapman S.B."/>
            <person name="Chen Z."/>
            <person name="Dunbar C."/>
            <person name="Freedman E."/>
            <person name="Gearin G."/>
            <person name="Goldberg J."/>
            <person name="Griggs A."/>
            <person name="Gujja S."/>
            <person name="Heiman D."/>
            <person name="Howarth C."/>
            <person name="Larson L."/>
            <person name="Lui A."/>
            <person name="MacDonald P.J.P."/>
            <person name="Montmayeur A."/>
            <person name="Murphy C."/>
            <person name="Neiman D."/>
            <person name="Pearson M."/>
            <person name="Priest M."/>
            <person name="Roberts A."/>
            <person name="Saif S."/>
            <person name="Shea T."/>
            <person name="Shenoy N."/>
            <person name="Sisk P."/>
            <person name="Stolte C."/>
            <person name="Sykes S."/>
            <person name="Wortman J."/>
            <person name="Nusbaum C."/>
            <person name="Birren B."/>
        </authorList>
    </citation>
    <scope>NUCLEOTIDE SEQUENCE</scope>
    <source>
        <strain evidence="1">26406</strain>
    </source>
</reference>
<protein>
    <submittedName>
        <fullName evidence="1">Uncharacterized protein</fullName>
    </submittedName>
</protein>
<organism evidence="1">
    <name type="scientific">Fusarium oxysporum f. sp. melonis 26406</name>
    <dbReference type="NCBI Taxonomy" id="1089452"/>
    <lineage>
        <taxon>Eukaryota</taxon>
        <taxon>Fungi</taxon>
        <taxon>Dikarya</taxon>
        <taxon>Ascomycota</taxon>
        <taxon>Pezizomycotina</taxon>
        <taxon>Sordariomycetes</taxon>
        <taxon>Hypocreomycetidae</taxon>
        <taxon>Hypocreales</taxon>
        <taxon>Nectriaceae</taxon>
        <taxon>Fusarium</taxon>
        <taxon>Fusarium oxysporum species complex</taxon>
    </lineage>
</organism>
<dbReference type="HOGENOM" id="CLU_1447749_0_0_1"/>